<dbReference type="Gene3D" id="3.40.50.2000">
    <property type="entry name" value="Glycogen Phosphorylase B"/>
    <property type="match status" value="2"/>
</dbReference>
<evidence type="ECO:0000256" key="5">
    <source>
        <dbReference type="ARBA" id="ARBA00051137"/>
    </source>
</evidence>
<evidence type="ECO:0000256" key="4">
    <source>
        <dbReference type="ARBA" id="ARBA00043995"/>
    </source>
</evidence>
<dbReference type="EMBL" id="CP001560">
    <property type="protein sequence ID" value="AFJ48933.1"/>
    <property type="molecule type" value="Genomic_DNA"/>
</dbReference>
<sequence length="356" mass="40359">MEKTFTRILVIKMRFHGDMLLTTPVISTLKRNYPDAKIDMLLYQDTIPILSENQDINAFYGIKNKKAKALDKAANFIGLIKTLRANKYDLIINLTDQWMIALLVRMLNVKTSISQDYGHRQSAFWKKSFTYLAPWLGQHCVERNLSALAPLGLTDIFRETSMVYRPEHWDDMRRQLEQLGAREPYVVIQPTARQMFKCWDNDKFAQVIDDLQQRGYPVVITTGPGADDLACAEDIATRCQTRPVTGLAGKTSFPELAALIDHAALFIGVDSAPGHIAAAVHTPIISLFGATDHVFWRPWSDNQIQFWAGDYQPMPPRAERDRNKKYLSVIPAQDVIAATEKMLPHLAHAPQTGNHL</sequence>
<dbReference type="Pfam" id="PF01075">
    <property type="entry name" value="Glyco_transf_9"/>
    <property type="match status" value="1"/>
</dbReference>
<dbReference type="CDD" id="cd03789">
    <property type="entry name" value="GT9_LPS_heptosyltransferase"/>
    <property type="match status" value="1"/>
</dbReference>
<dbReference type="AlphaFoldDB" id="I2BEH9"/>
<dbReference type="EC" id="2.4.99.25" evidence="7"/>
<evidence type="ECO:0000256" key="8">
    <source>
        <dbReference type="ARBA" id="ARBA00074396"/>
    </source>
</evidence>
<dbReference type="OrthoDB" id="9781892at2"/>
<organism evidence="10 11">
    <name type="scientific">Shimwellia blattae (strain ATCC 29907 / DSM 4481 / JCM 1650 / NBRC 105725 / CDC 9005-74)</name>
    <name type="common">Escherichia blattae</name>
    <dbReference type="NCBI Taxonomy" id="630626"/>
    <lineage>
        <taxon>Bacteria</taxon>
        <taxon>Pseudomonadati</taxon>
        <taxon>Pseudomonadota</taxon>
        <taxon>Gammaproteobacteria</taxon>
        <taxon>Enterobacterales</taxon>
        <taxon>Enterobacteriaceae</taxon>
        <taxon>Shimwellia</taxon>
    </lineage>
</organism>
<keyword evidence="2" id="KW-0808">Transferase</keyword>
<dbReference type="GO" id="GO:0009244">
    <property type="term" value="P:lipopolysaccharide core region biosynthetic process"/>
    <property type="evidence" value="ECO:0007669"/>
    <property type="project" value="TreeGrafter"/>
</dbReference>
<dbReference type="STRING" id="630626.EBL_c39050"/>
<dbReference type="InterPro" id="IPR011916">
    <property type="entry name" value="LipoPS_heptosylTferase-III"/>
</dbReference>
<dbReference type="FunFam" id="3.40.50.2000:FF:000191">
    <property type="entry name" value="Lipopolysaccharide core heptosyltransferase RfaQ"/>
    <property type="match status" value="1"/>
</dbReference>
<comment type="catalytic activity">
    <reaction evidence="5">
        <text>L-alpha-D-Hep-(1-&gt;3)-4-O-phospho-L-alpha-D-Hep-(1-&gt;5)-[alpha-Kdo-(2-&gt;4)]-alpha-Kdo-(2-&gt;6)-lipid A (E. coli) + ADP-L-glycero-beta-D-manno-heptose = L-alpha-D-Hep-(1-&gt;7)-L-alpha-D-Hep-(1-&gt;3)-4-O-phospho-L-alpha-D-Hep-(1-&gt;5)-[alpha-Kdo-(2-&gt;4)]-alpha-Kdo-(2-&gt;6)-lipid A (E. coli) + ADP + H(+)</text>
        <dbReference type="Rhea" id="RHEA:74099"/>
        <dbReference type="ChEBI" id="CHEBI:15378"/>
        <dbReference type="ChEBI" id="CHEBI:61506"/>
        <dbReference type="ChEBI" id="CHEBI:193075"/>
        <dbReference type="ChEBI" id="CHEBI:193076"/>
        <dbReference type="ChEBI" id="CHEBI:456216"/>
        <dbReference type="EC" id="2.4.99.25"/>
    </reaction>
</comment>
<dbReference type="HOGENOM" id="CLU_038371_3_2_6"/>
<evidence type="ECO:0000313" key="11">
    <source>
        <dbReference type="Proteomes" id="UP000001955"/>
    </source>
</evidence>
<protein>
    <recommendedName>
        <fullName evidence="8">Lipopolysaccharide heptosyltransferase 3</fullName>
        <ecNumber evidence="7">2.4.99.25</ecNumber>
    </recommendedName>
    <alternativeName>
        <fullName evidence="9">ADP-heptose:lipopolysaccharide heptosyltransferase III</fullName>
    </alternativeName>
</protein>
<dbReference type="PANTHER" id="PTHR30160:SF1">
    <property type="entry name" value="LIPOPOLYSACCHARIDE 1,2-N-ACETYLGLUCOSAMINETRANSFERASE-RELATED"/>
    <property type="match status" value="1"/>
</dbReference>
<comment type="catalytic activity">
    <reaction evidence="6">
        <text>an L-alpha-D-Hep-(1-&gt;3)-4-O-phospho-L-alpha-D-Hep-(1-&gt;5)-[alpha-Kdo-(2-&gt;4)]-alpha-Kdo-(2-&gt;6)-lipid A + ADP-L-glycero-beta-D-manno-heptose = an L-alpha-D-Hep-(1-&gt;7)-L-alpha-D-Hep-(1-&gt;3)-4-O-phospho-L-alpha-D-Hep-(1-&gt;5)-[alpha-Kdo-(2-&gt;4)]-alpha-Kdo-(2-&gt;6)-lipid A + ADP + H(+)</text>
        <dbReference type="Rhea" id="RHEA:74095"/>
        <dbReference type="ChEBI" id="CHEBI:15378"/>
        <dbReference type="ChEBI" id="CHEBI:61506"/>
        <dbReference type="ChEBI" id="CHEBI:193070"/>
        <dbReference type="ChEBI" id="CHEBI:193071"/>
        <dbReference type="ChEBI" id="CHEBI:456216"/>
        <dbReference type="EC" id="2.4.99.25"/>
    </reaction>
</comment>
<dbReference type="PATRIC" id="fig|630626.3.peg.3804"/>
<keyword evidence="1" id="KW-0328">Glycosyltransferase</keyword>
<dbReference type="InterPro" id="IPR051199">
    <property type="entry name" value="LPS_LOS_Heptosyltrfase"/>
</dbReference>
<evidence type="ECO:0000313" key="10">
    <source>
        <dbReference type="EMBL" id="AFJ48933.1"/>
    </source>
</evidence>
<keyword evidence="3" id="KW-0448">Lipopolysaccharide biosynthesis</keyword>
<evidence type="ECO:0000256" key="3">
    <source>
        <dbReference type="ARBA" id="ARBA00022985"/>
    </source>
</evidence>
<dbReference type="SUPFAM" id="SSF53756">
    <property type="entry name" value="UDP-Glycosyltransferase/glycogen phosphorylase"/>
    <property type="match status" value="1"/>
</dbReference>
<evidence type="ECO:0000256" key="9">
    <source>
        <dbReference type="ARBA" id="ARBA00075031"/>
    </source>
</evidence>
<dbReference type="RefSeq" id="WP_014716265.1">
    <property type="nucleotide sequence ID" value="NC_017910.1"/>
</dbReference>
<accession>I2BEH9</accession>
<dbReference type="PANTHER" id="PTHR30160">
    <property type="entry name" value="TETRAACYLDISACCHARIDE 4'-KINASE-RELATED"/>
    <property type="match status" value="1"/>
</dbReference>
<dbReference type="eggNOG" id="COG0859">
    <property type="taxonomic scope" value="Bacteria"/>
</dbReference>
<dbReference type="InterPro" id="IPR002201">
    <property type="entry name" value="Glyco_trans_9"/>
</dbReference>
<keyword evidence="11" id="KW-1185">Reference proteome</keyword>
<evidence type="ECO:0000256" key="1">
    <source>
        <dbReference type="ARBA" id="ARBA00022676"/>
    </source>
</evidence>
<comment type="similarity">
    <text evidence="4">Belongs to the glycosyltransferase 9 family.</text>
</comment>
<evidence type="ECO:0000256" key="2">
    <source>
        <dbReference type="ARBA" id="ARBA00022679"/>
    </source>
</evidence>
<dbReference type="GO" id="GO:0005829">
    <property type="term" value="C:cytosol"/>
    <property type="evidence" value="ECO:0007669"/>
    <property type="project" value="TreeGrafter"/>
</dbReference>
<dbReference type="GO" id="GO:0008713">
    <property type="term" value="F:ADP-heptose-lipopolysaccharide heptosyltransferase activity"/>
    <property type="evidence" value="ECO:0007669"/>
    <property type="project" value="TreeGrafter"/>
</dbReference>
<name>I2BEH9_SHIBC</name>
<reference evidence="10 11" key="1">
    <citation type="journal article" date="2012" name="J. Bacteriol.">
        <title>Complete genome sequence of the B12-producing Shimwellia blattae strain DSM 4481, isolated from a cockroach.</title>
        <authorList>
            <person name="Brzuszkiewicz E."/>
            <person name="Waschkowitz T."/>
            <person name="Wiezer A."/>
            <person name="Daniel R."/>
        </authorList>
    </citation>
    <scope>NUCLEOTIDE SEQUENCE [LARGE SCALE GENOMIC DNA]</scope>
    <source>
        <strain evidence="11">ATCC 29907 / DSM 4481 / JCM 1650 / NBRC 105725 / CDC 9005-74</strain>
    </source>
</reference>
<gene>
    <name evidence="10" type="primary">rfaQ</name>
    <name evidence="10" type="ordered locus">EBL_c39050</name>
</gene>
<evidence type="ECO:0000256" key="6">
    <source>
        <dbReference type="ARBA" id="ARBA00051369"/>
    </source>
</evidence>
<dbReference type="NCBIfam" id="NF007742">
    <property type="entry name" value="PRK10422.1"/>
    <property type="match status" value="1"/>
</dbReference>
<evidence type="ECO:0000256" key="7">
    <source>
        <dbReference type="ARBA" id="ARBA00066496"/>
    </source>
</evidence>
<dbReference type="KEGG" id="ebt:EBL_c39050"/>
<dbReference type="Proteomes" id="UP000001955">
    <property type="component" value="Chromosome"/>
</dbReference>
<dbReference type="NCBIfam" id="TIGR02201">
    <property type="entry name" value="heptsyl_trn_III"/>
    <property type="match status" value="1"/>
</dbReference>
<proteinExistence type="inferred from homology"/>